<dbReference type="RefSeq" id="WP_021621709.1">
    <property type="nucleotide sequence ID" value="NZ_CABKST010000140.1"/>
</dbReference>
<keyword evidence="1" id="KW-1133">Transmembrane helix</keyword>
<evidence type="ECO:0000313" key="2">
    <source>
        <dbReference type="EMBL" id="NME98809.1"/>
    </source>
</evidence>
<reference evidence="2 3" key="1">
    <citation type="submission" date="2020-04" db="EMBL/GenBank/DDBJ databases">
        <authorList>
            <person name="Hitch T.C.A."/>
            <person name="Wylensek D."/>
            <person name="Clavel T."/>
        </authorList>
    </citation>
    <scope>NUCLEOTIDE SEQUENCE [LARGE SCALE GENOMIC DNA]</scope>
    <source>
        <strain evidence="2 3">WB01_D5_05</strain>
    </source>
</reference>
<dbReference type="GeneID" id="92842155"/>
<name>A0A848CWJ1_ANEAE</name>
<keyword evidence="1" id="KW-0472">Membrane</keyword>
<keyword evidence="1" id="KW-0812">Transmembrane</keyword>
<sequence length="72" mass="7993">MCTTVLEKGKRKVGKGKETVETMNGIAETFSVIIVIAILLCVITTWFIFQKLRYVQSAAIDGQNKETGKTIK</sequence>
<dbReference type="EMBL" id="JABAGO010000018">
    <property type="protein sequence ID" value="NME98809.1"/>
    <property type="molecule type" value="Genomic_DNA"/>
</dbReference>
<comment type="caution">
    <text evidence="2">The sequence shown here is derived from an EMBL/GenBank/DDBJ whole genome shotgun (WGS) entry which is preliminary data.</text>
</comment>
<dbReference type="AlphaFoldDB" id="A0A848CWJ1"/>
<proteinExistence type="predicted"/>
<evidence type="ECO:0000313" key="3">
    <source>
        <dbReference type="Proteomes" id="UP000561326"/>
    </source>
</evidence>
<evidence type="ECO:0000256" key="1">
    <source>
        <dbReference type="SAM" id="Phobius"/>
    </source>
</evidence>
<accession>A0A848CWJ1</accession>
<protein>
    <submittedName>
        <fullName evidence="2">Uncharacterized protein</fullName>
    </submittedName>
</protein>
<organism evidence="2 3">
    <name type="scientific">Aneurinibacillus aneurinilyticus</name>
    <name type="common">Bacillus aneurinolyticus</name>
    <dbReference type="NCBI Taxonomy" id="1391"/>
    <lineage>
        <taxon>Bacteria</taxon>
        <taxon>Bacillati</taxon>
        <taxon>Bacillota</taxon>
        <taxon>Bacilli</taxon>
        <taxon>Bacillales</taxon>
        <taxon>Paenibacillaceae</taxon>
        <taxon>Aneurinibacillus group</taxon>
        <taxon>Aneurinibacillus</taxon>
    </lineage>
</organism>
<feature type="transmembrane region" description="Helical" evidence="1">
    <location>
        <begin position="30"/>
        <end position="49"/>
    </location>
</feature>
<gene>
    <name evidence="2" type="ORF">HF838_11110</name>
</gene>
<dbReference type="Proteomes" id="UP000561326">
    <property type="component" value="Unassembled WGS sequence"/>
</dbReference>